<name>A0A8S3ZY70_9EUPU</name>
<dbReference type="PROSITE" id="PS50268">
    <property type="entry name" value="CADHERIN_2"/>
    <property type="match status" value="2"/>
</dbReference>
<keyword evidence="5 8" id="KW-0106">Calcium</keyword>
<dbReference type="GO" id="GO:0045296">
    <property type="term" value="F:cadherin binding"/>
    <property type="evidence" value="ECO:0007669"/>
    <property type="project" value="TreeGrafter"/>
</dbReference>
<evidence type="ECO:0000256" key="5">
    <source>
        <dbReference type="ARBA" id="ARBA00022837"/>
    </source>
</evidence>
<dbReference type="GO" id="GO:0034332">
    <property type="term" value="P:adherens junction organization"/>
    <property type="evidence" value="ECO:0007669"/>
    <property type="project" value="TreeGrafter"/>
</dbReference>
<keyword evidence="13" id="KW-1185">Reference proteome</keyword>
<evidence type="ECO:0000256" key="7">
    <source>
        <dbReference type="ARBA" id="ARBA00023136"/>
    </source>
</evidence>
<dbReference type="GO" id="GO:0005912">
    <property type="term" value="C:adherens junction"/>
    <property type="evidence" value="ECO:0007669"/>
    <property type="project" value="TreeGrafter"/>
</dbReference>
<dbReference type="GO" id="GO:0016477">
    <property type="term" value="P:cell migration"/>
    <property type="evidence" value="ECO:0007669"/>
    <property type="project" value="TreeGrafter"/>
</dbReference>
<dbReference type="GO" id="GO:0008013">
    <property type="term" value="F:beta-catenin binding"/>
    <property type="evidence" value="ECO:0007669"/>
    <property type="project" value="TreeGrafter"/>
</dbReference>
<proteinExistence type="predicted"/>
<dbReference type="GO" id="GO:0005509">
    <property type="term" value="F:calcium ion binding"/>
    <property type="evidence" value="ECO:0007669"/>
    <property type="project" value="UniProtKB-UniRule"/>
</dbReference>
<evidence type="ECO:0000256" key="6">
    <source>
        <dbReference type="ARBA" id="ARBA00022989"/>
    </source>
</evidence>
<dbReference type="GO" id="GO:0000902">
    <property type="term" value="P:cell morphogenesis"/>
    <property type="evidence" value="ECO:0007669"/>
    <property type="project" value="TreeGrafter"/>
</dbReference>
<feature type="chain" id="PRO_5035893717" description="Cadherin domain-containing protein" evidence="10">
    <location>
        <begin position="21"/>
        <end position="636"/>
    </location>
</feature>
<gene>
    <name evidence="12" type="ORF">CUNI_LOCUS18550</name>
</gene>
<evidence type="ECO:0000256" key="9">
    <source>
        <dbReference type="SAM" id="Phobius"/>
    </source>
</evidence>
<keyword evidence="6 9" id="KW-1133">Transmembrane helix</keyword>
<comment type="caution">
    <text evidence="12">The sequence shown here is derived from an EMBL/GenBank/DDBJ whole genome shotgun (WGS) entry which is preliminary data.</text>
</comment>
<evidence type="ECO:0000256" key="2">
    <source>
        <dbReference type="ARBA" id="ARBA00022692"/>
    </source>
</evidence>
<feature type="transmembrane region" description="Helical" evidence="9">
    <location>
        <begin position="597"/>
        <end position="620"/>
    </location>
</feature>
<dbReference type="EMBL" id="CAJHNH020005802">
    <property type="protein sequence ID" value="CAG5132992.1"/>
    <property type="molecule type" value="Genomic_DNA"/>
</dbReference>
<dbReference type="SMART" id="SM00112">
    <property type="entry name" value="CA"/>
    <property type="match status" value="2"/>
</dbReference>
<evidence type="ECO:0000256" key="8">
    <source>
        <dbReference type="PROSITE-ProRule" id="PRU00043"/>
    </source>
</evidence>
<dbReference type="GO" id="GO:0044331">
    <property type="term" value="P:cell-cell adhesion mediated by cadherin"/>
    <property type="evidence" value="ECO:0007669"/>
    <property type="project" value="TreeGrafter"/>
</dbReference>
<evidence type="ECO:0000313" key="13">
    <source>
        <dbReference type="Proteomes" id="UP000678393"/>
    </source>
</evidence>
<feature type="signal peptide" evidence="10">
    <location>
        <begin position="1"/>
        <end position="20"/>
    </location>
</feature>
<dbReference type="InterPro" id="IPR039808">
    <property type="entry name" value="Cadherin"/>
</dbReference>
<dbReference type="AlphaFoldDB" id="A0A8S3ZY70"/>
<keyword evidence="3 10" id="KW-0732">Signal</keyword>
<evidence type="ECO:0000256" key="1">
    <source>
        <dbReference type="ARBA" id="ARBA00004167"/>
    </source>
</evidence>
<feature type="domain" description="Cadherin" evidence="11">
    <location>
        <begin position="379"/>
        <end position="460"/>
    </location>
</feature>
<reference evidence="12" key="1">
    <citation type="submission" date="2021-04" db="EMBL/GenBank/DDBJ databases">
        <authorList>
            <consortium name="Molecular Ecology Group"/>
        </authorList>
    </citation>
    <scope>NUCLEOTIDE SEQUENCE</scope>
</reference>
<comment type="subcellular location">
    <subcellularLocation>
        <location evidence="1">Membrane</location>
        <topology evidence="1">Single-pass membrane protein</topology>
    </subcellularLocation>
</comment>
<protein>
    <recommendedName>
        <fullName evidence="11">Cadherin domain-containing protein</fullName>
    </recommendedName>
</protein>
<dbReference type="GO" id="GO:0007043">
    <property type="term" value="P:cell-cell junction assembly"/>
    <property type="evidence" value="ECO:0007669"/>
    <property type="project" value="TreeGrafter"/>
</dbReference>
<dbReference type="PRINTS" id="PR00205">
    <property type="entry name" value="CADHERIN"/>
</dbReference>
<dbReference type="InterPro" id="IPR002126">
    <property type="entry name" value="Cadherin-like_dom"/>
</dbReference>
<sequence>MDRCFFALVLFSVFSLSYQSSNIPPPPNLVLNAIDVEVNEEENRETDLYPAGPIATCSDDDNARAFIQSVTPTAPCGPKCFSLRQCGGPASGGNSSGYCLYYEADQGDLRYSTTPQYTLAIGCTDDVEPTTTQNVRVAVVPNTPPSLVSPTTTNVAKTQSGITTAPGDLIYQVETEDIDGDPVFFTMSTNPDTDFISIGYTDGKIRATNDLKFLCQDSLRATVTAKDPYNPPIGPVTLYLTIDPSNKAPYITNLDTTVSVNENVGPDSTVLTLNVIDPNVFPQLNFHMWSASSTGMEQYKLETTPTGAILKTRINPDYERPETDTVTLYVDVNDGYCKANKTYSLTVKIVDINEPPQHVPDNIQNIEVNEGPVNIRSGLYVNDPDLNEIHTFSKAAGSSNLFGVDPKTGDIYSLSDIDIDTNTRYKEYTVITNVTDKGGLTSLATNKITVYDINDQIPYFLPNAYTFSATECTVTGDDDDSDYKNNDKIYFGGGGGKMTVMSKGSVVLNRPCINGESFTGSATIADEGIYPGPLQGTPATISMTCGPCPTTPLTTTRDPSAPTQAATIPSTKAATATTPAAGAAVVGSTDDKSTMDLLSWLLPTIFGSLAWLGLSGFLIYRYCCPCRNPFASWCRR</sequence>
<dbReference type="Proteomes" id="UP000678393">
    <property type="component" value="Unassembled WGS sequence"/>
</dbReference>
<dbReference type="Gene3D" id="2.60.40.60">
    <property type="entry name" value="Cadherins"/>
    <property type="match status" value="3"/>
</dbReference>
<dbReference type="OrthoDB" id="6110751at2759"/>
<dbReference type="SUPFAM" id="SSF49313">
    <property type="entry name" value="Cadherin-like"/>
    <property type="match status" value="3"/>
</dbReference>
<evidence type="ECO:0000256" key="4">
    <source>
        <dbReference type="ARBA" id="ARBA00022737"/>
    </source>
</evidence>
<dbReference type="PANTHER" id="PTHR24027">
    <property type="entry name" value="CADHERIN-23"/>
    <property type="match status" value="1"/>
</dbReference>
<organism evidence="12 13">
    <name type="scientific">Candidula unifasciata</name>
    <dbReference type="NCBI Taxonomy" id="100452"/>
    <lineage>
        <taxon>Eukaryota</taxon>
        <taxon>Metazoa</taxon>
        <taxon>Spiralia</taxon>
        <taxon>Lophotrochozoa</taxon>
        <taxon>Mollusca</taxon>
        <taxon>Gastropoda</taxon>
        <taxon>Heterobranchia</taxon>
        <taxon>Euthyneura</taxon>
        <taxon>Panpulmonata</taxon>
        <taxon>Eupulmonata</taxon>
        <taxon>Stylommatophora</taxon>
        <taxon>Helicina</taxon>
        <taxon>Helicoidea</taxon>
        <taxon>Geomitridae</taxon>
        <taxon>Candidula</taxon>
    </lineage>
</organism>
<evidence type="ECO:0000313" key="12">
    <source>
        <dbReference type="EMBL" id="CAG5132992.1"/>
    </source>
</evidence>
<evidence type="ECO:0000256" key="10">
    <source>
        <dbReference type="SAM" id="SignalP"/>
    </source>
</evidence>
<keyword evidence="2 9" id="KW-0812">Transmembrane</keyword>
<dbReference type="PANTHER" id="PTHR24027:SF422">
    <property type="entry name" value="CADHERIN DOMAIN-CONTAINING PROTEIN"/>
    <property type="match status" value="1"/>
</dbReference>
<evidence type="ECO:0000256" key="3">
    <source>
        <dbReference type="ARBA" id="ARBA00022729"/>
    </source>
</evidence>
<dbReference type="InterPro" id="IPR015919">
    <property type="entry name" value="Cadherin-like_sf"/>
</dbReference>
<evidence type="ECO:0000259" key="11">
    <source>
        <dbReference type="PROSITE" id="PS50268"/>
    </source>
</evidence>
<feature type="domain" description="Cadherin" evidence="11">
    <location>
        <begin position="252"/>
        <end position="358"/>
    </location>
</feature>
<dbReference type="CDD" id="cd11304">
    <property type="entry name" value="Cadherin_repeat"/>
    <property type="match status" value="2"/>
</dbReference>
<keyword evidence="4" id="KW-0677">Repeat</keyword>
<dbReference type="GO" id="GO:0016342">
    <property type="term" value="C:catenin complex"/>
    <property type="evidence" value="ECO:0007669"/>
    <property type="project" value="TreeGrafter"/>
</dbReference>
<dbReference type="GO" id="GO:0016339">
    <property type="term" value="P:calcium-dependent cell-cell adhesion via plasma membrane cell adhesion molecules"/>
    <property type="evidence" value="ECO:0007669"/>
    <property type="project" value="TreeGrafter"/>
</dbReference>
<accession>A0A8S3ZY70</accession>
<dbReference type="GO" id="GO:0007156">
    <property type="term" value="P:homophilic cell adhesion via plasma membrane adhesion molecules"/>
    <property type="evidence" value="ECO:0007669"/>
    <property type="project" value="InterPro"/>
</dbReference>
<keyword evidence="7 9" id="KW-0472">Membrane</keyword>
<feature type="non-terminal residue" evidence="12">
    <location>
        <position position="636"/>
    </location>
</feature>